<comment type="similarity">
    <text evidence="1">Belongs to the UPF0046 family.</text>
</comment>
<dbReference type="SUPFAM" id="SSF56300">
    <property type="entry name" value="Metallo-dependent phosphatases"/>
    <property type="match status" value="1"/>
</dbReference>
<dbReference type="InterPro" id="IPR029052">
    <property type="entry name" value="Metallo-depent_PP-like"/>
</dbReference>
<evidence type="ECO:0000313" key="4">
    <source>
        <dbReference type="EMBL" id="CAF4199068.1"/>
    </source>
</evidence>
<sequence>MYQCIKRKLGTVTCKISHFSDDFDEFDEEKNYAGAIISSIDGKYEWKNEAVGGKANGFKGRSFYLIIQCTDDWPESCLKAAGEGRVHDYLLKNVLGINYDQDRIACGGFAYFQGKLKFSSVWLNANDQIGAETDENEMLSEPEKDLVKPGLRSSSQQTPNRCSMPINQDTDQLPVDETRSHDQCATSTSVTHGDRRSRRTDSENDVIRIVCISDTHNGHSKQEFDDKIRKIHGDILIHAGDFGERGTVKERKDFRRWLESLKNFQYKIYIAGNMDAIGLDDKYEGAQRQKHPELISKDPTVTYLENESCEVLGIKIYGCPYTPEFYGGFQYARGSEEAMALWENIPKDCNLLISHGPPANILDQNSKGIAL</sequence>
<dbReference type="EMBL" id="CAJOAZ010009201">
    <property type="protein sequence ID" value="CAF4199068.1"/>
    <property type="molecule type" value="Genomic_DNA"/>
</dbReference>
<dbReference type="AlphaFoldDB" id="A0A820BDB1"/>
<evidence type="ECO:0000259" key="3">
    <source>
        <dbReference type="Pfam" id="PF00149"/>
    </source>
</evidence>
<dbReference type="Proteomes" id="UP000663844">
    <property type="component" value="Unassembled WGS sequence"/>
</dbReference>
<feature type="domain" description="Calcineurin-like phosphoesterase" evidence="3">
    <location>
        <begin position="207"/>
        <end position="359"/>
    </location>
</feature>
<protein>
    <recommendedName>
        <fullName evidence="3">Calcineurin-like phosphoesterase domain-containing protein</fullName>
    </recommendedName>
</protein>
<organism evidence="4 5">
    <name type="scientific">Adineta steineri</name>
    <dbReference type="NCBI Taxonomy" id="433720"/>
    <lineage>
        <taxon>Eukaryota</taxon>
        <taxon>Metazoa</taxon>
        <taxon>Spiralia</taxon>
        <taxon>Gnathifera</taxon>
        <taxon>Rotifera</taxon>
        <taxon>Eurotatoria</taxon>
        <taxon>Bdelloidea</taxon>
        <taxon>Adinetida</taxon>
        <taxon>Adinetidae</taxon>
        <taxon>Adineta</taxon>
    </lineage>
</organism>
<proteinExistence type="inferred from homology"/>
<comment type="caution">
    <text evidence="4">The sequence shown here is derived from an EMBL/GenBank/DDBJ whole genome shotgun (WGS) entry which is preliminary data.</text>
</comment>
<dbReference type="PANTHER" id="PTHR12905">
    <property type="entry name" value="METALLOPHOSPHOESTERASE"/>
    <property type="match status" value="1"/>
</dbReference>
<dbReference type="GO" id="GO:0016787">
    <property type="term" value="F:hydrolase activity"/>
    <property type="evidence" value="ECO:0007669"/>
    <property type="project" value="InterPro"/>
</dbReference>
<feature type="region of interest" description="Disordered" evidence="2">
    <location>
        <begin position="133"/>
        <end position="201"/>
    </location>
</feature>
<dbReference type="Gene3D" id="3.60.21.10">
    <property type="match status" value="1"/>
</dbReference>
<gene>
    <name evidence="4" type="ORF">OXD698_LOCUS40735</name>
</gene>
<dbReference type="InterPro" id="IPR004843">
    <property type="entry name" value="Calcineurin-like_PHP"/>
</dbReference>
<reference evidence="4" key="1">
    <citation type="submission" date="2021-02" db="EMBL/GenBank/DDBJ databases">
        <authorList>
            <person name="Nowell W R."/>
        </authorList>
    </citation>
    <scope>NUCLEOTIDE SEQUENCE</scope>
</reference>
<dbReference type="InterPro" id="IPR051693">
    <property type="entry name" value="UPF0046_metallophosphoest"/>
</dbReference>
<accession>A0A820BDB1</accession>
<evidence type="ECO:0000256" key="1">
    <source>
        <dbReference type="ARBA" id="ARBA00007993"/>
    </source>
</evidence>
<evidence type="ECO:0000256" key="2">
    <source>
        <dbReference type="SAM" id="MobiDB-lite"/>
    </source>
</evidence>
<dbReference type="PANTHER" id="PTHR12905:SF0">
    <property type="entry name" value="CALCINEURIN-LIKE PHOSPHOESTERASE DOMAIN-CONTAINING PROTEIN"/>
    <property type="match status" value="1"/>
</dbReference>
<dbReference type="Pfam" id="PF00149">
    <property type="entry name" value="Metallophos"/>
    <property type="match status" value="1"/>
</dbReference>
<evidence type="ECO:0000313" key="5">
    <source>
        <dbReference type="Proteomes" id="UP000663844"/>
    </source>
</evidence>
<name>A0A820BDB1_9BILA</name>
<feature type="compositionally biased region" description="Polar residues" evidence="2">
    <location>
        <begin position="152"/>
        <end position="171"/>
    </location>
</feature>